<proteinExistence type="predicted"/>
<feature type="domain" description="DUF1996" evidence="2">
    <location>
        <begin position="51"/>
        <end position="311"/>
    </location>
</feature>
<name>A0A4Y7TCZ2_COPMI</name>
<evidence type="ECO:0000256" key="1">
    <source>
        <dbReference type="SAM" id="MobiDB-lite"/>
    </source>
</evidence>
<dbReference type="AlphaFoldDB" id="A0A4Y7TCZ2"/>
<evidence type="ECO:0000259" key="2">
    <source>
        <dbReference type="Pfam" id="PF09362"/>
    </source>
</evidence>
<dbReference type="PANTHER" id="PTHR43662:SF3">
    <property type="entry name" value="DOMAIN PROTEIN, PUTATIVE (AFU_ORTHOLOGUE AFUA_6G11970)-RELATED"/>
    <property type="match status" value="1"/>
</dbReference>
<dbReference type="OrthoDB" id="74764at2759"/>
<dbReference type="PANTHER" id="PTHR43662">
    <property type="match status" value="1"/>
</dbReference>
<dbReference type="EMBL" id="QPFP01000017">
    <property type="protein sequence ID" value="TEB31881.1"/>
    <property type="molecule type" value="Genomic_DNA"/>
</dbReference>
<protein>
    <recommendedName>
        <fullName evidence="2">DUF1996 domain-containing protein</fullName>
    </recommendedName>
</protein>
<evidence type="ECO:0000313" key="4">
    <source>
        <dbReference type="Proteomes" id="UP000298030"/>
    </source>
</evidence>
<dbReference type="STRING" id="71717.A0A4Y7TCZ2"/>
<evidence type="ECO:0000313" key="3">
    <source>
        <dbReference type="EMBL" id="TEB31881.1"/>
    </source>
</evidence>
<dbReference type="Pfam" id="PF09362">
    <property type="entry name" value="DUF1996"/>
    <property type="match status" value="1"/>
</dbReference>
<accession>A0A4Y7TCZ2</accession>
<feature type="region of interest" description="Disordered" evidence="1">
    <location>
        <begin position="392"/>
        <end position="415"/>
    </location>
</feature>
<gene>
    <name evidence="3" type="ORF">FA13DRAFT_313144</name>
</gene>
<keyword evidence="4" id="KW-1185">Reference proteome</keyword>
<dbReference type="Proteomes" id="UP000298030">
    <property type="component" value="Unassembled WGS sequence"/>
</dbReference>
<organism evidence="3 4">
    <name type="scientific">Coprinellus micaceus</name>
    <name type="common">Glistening ink-cap mushroom</name>
    <name type="synonym">Coprinus micaceus</name>
    <dbReference type="NCBI Taxonomy" id="71717"/>
    <lineage>
        <taxon>Eukaryota</taxon>
        <taxon>Fungi</taxon>
        <taxon>Dikarya</taxon>
        <taxon>Basidiomycota</taxon>
        <taxon>Agaricomycotina</taxon>
        <taxon>Agaricomycetes</taxon>
        <taxon>Agaricomycetidae</taxon>
        <taxon>Agaricales</taxon>
        <taxon>Agaricineae</taxon>
        <taxon>Psathyrellaceae</taxon>
        <taxon>Coprinellus</taxon>
    </lineage>
</organism>
<dbReference type="InterPro" id="IPR018535">
    <property type="entry name" value="DUF1996"/>
</dbReference>
<comment type="caution">
    <text evidence="3">The sequence shown here is derived from an EMBL/GenBank/DDBJ whole genome shotgun (WGS) entry which is preliminary data.</text>
</comment>
<sequence>MSVTRHFWERYGCSRSTAMKWAVLLALASAAPYANAMLRFPCAQLVTQRFDPLVTPGQVSPHVHQIVGGNAFDIAMDPSIDYAKQATCTTCRFKENSSNYWTAVLYFKHSNGSYIRVPQMANQFTGSPNGGMTVYYIQPSNNQKVTAFPKGFRMIVGNPFLRNGTTMGQNTPQGKAITNRCFNANFGSDNAYPHPGTGPLDTVELPKKACAGGIRSNIFFPSCWNGKDLDPADHASHMAYPTGDLPRDGNLFMGGSCPSSHPVRMPTLFFEIVWDTRQFNNMWPTDGSQPFIFSQGDPTGFGQHADYVFGWDGDALQRAMDQCTDISGVPEQCRALTVLSDSQINSCKQQVRVDEVVEGRYLAALPGCNPSQNGPAPATMIQNCNAISTPIGGQPTATAGPTTTVVSPQPTTTVD</sequence>
<reference evidence="3 4" key="1">
    <citation type="journal article" date="2019" name="Nat. Ecol. Evol.">
        <title>Megaphylogeny resolves global patterns of mushroom evolution.</title>
        <authorList>
            <person name="Varga T."/>
            <person name="Krizsan K."/>
            <person name="Foldi C."/>
            <person name="Dima B."/>
            <person name="Sanchez-Garcia M."/>
            <person name="Sanchez-Ramirez S."/>
            <person name="Szollosi G.J."/>
            <person name="Szarkandi J.G."/>
            <person name="Papp V."/>
            <person name="Albert L."/>
            <person name="Andreopoulos W."/>
            <person name="Angelini C."/>
            <person name="Antonin V."/>
            <person name="Barry K.W."/>
            <person name="Bougher N.L."/>
            <person name="Buchanan P."/>
            <person name="Buyck B."/>
            <person name="Bense V."/>
            <person name="Catcheside P."/>
            <person name="Chovatia M."/>
            <person name="Cooper J."/>
            <person name="Damon W."/>
            <person name="Desjardin D."/>
            <person name="Finy P."/>
            <person name="Geml J."/>
            <person name="Haridas S."/>
            <person name="Hughes K."/>
            <person name="Justo A."/>
            <person name="Karasinski D."/>
            <person name="Kautmanova I."/>
            <person name="Kiss B."/>
            <person name="Kocsube S."/>
            <person name="Kotiranta H."/>
            <person name="LaButti K.M."/>
            <person name="Lechner B.E."/>
            <person name="Liimatainen K."/>
            <person name="Lipzen A."/>
            <person name="Lukacs Z."/>
            <person name="Mihaltcheva S."/>
            <person name="Morgado L.N."/>
            <person name="Niskanen T."/>
            <person name="Noordeloos M.E."/>
            <person name="Ohm R.A."/>
            <person name="Ortiz-Santana B."/>
            <person name="Ovrebo C."/>
            <person name="Racz N."/>
            <person name="Riley R."/>
            <person name="Savchenko A."/>
            <person name="Shiryaev A."/>
            <person name="Soop K."/>
            <person name="Spirin V."/>
            <person name="Szebenyi C."/>
            <person name="Tomsovsky M."/>
            <person name="Tulloss R.E."/>
            <person name="Uehling J."/>
            <person name="Grigoriev I.V."/>
            <person name="Vagvolgyi C."/>
            <person name="Papp T."/>
            <person name="Martin F.M."/>
            <person name="Miettinen O."/>
            <person name="Hibbett D.S."/>
            <person name="Nagy L.G."/>
        </authorList>
    </citation>
    <scope>NUCLEOTIDE SEQUENCE [LARGE SCALE GENOMIC DNA]</scope>
    <source>
        <strain evidence="3 4">FP101781</strain>
    </source>
</reference>